<dbReference type="EnsemblPlants" id="ONIVA02G09860.1">
    <property type="protein sequence ID" value="ONIVA02G09860.1"/>
    <property type="gene ID" value="ONIVA02G09860"/>
</dbReference>
<reference evidence="2" key="2">
    <citation type="submission" date="2018-04" db="EMBL/GenBank/DDBJ databases">
        <title>OnivRS2 (Oryza nivara Reference Sequence Version 2).</title>
        <authorList>
            <person name="Zhang J."/>
            <person name="Kudrna D."/>
            <person name="Lee S."/>
            <person name="Talag J."/>
            <person name="Rajasekar S."/>
            <person name="Welchert J."/>
            <person name="Hsing Y.-I."/>
            <person name="Wing R.A."/>
        </authorList>
    </citation>
    <scope>NUCLEOTIDE SEQUENCE [LARGE SCALE GENOMIC DNA]</scope>
    <source>
        <strain evidence="2">SL10</strain>
    </source>
</reference>
<dbReference type="HOGENOM" id="CLU_1581042_0_0_1"/>
<dbReference type="InterPro" id="IPR000719">
    <property type="entry name" value="Prot_kinase_dom"/>
</dbReference>
<name>A0A0E0G3L6_ORYNI</name>
<dbReference type="AlphaFoldDB" id="A0A0E0G3L6"/>
<organism evidence="2">
    <name type="scientific">Oryza nivara</name>
    <name type="common">Indian wild rice</name>
    <name type="synonym">Oryza sativa f. spontanea</name>
    <dbReference type="NCBI Taxonomy" id="4536"/>
    <lineage>
        <taxon>Eukaryota</taxon>
        <taxon>Viridiplantae</taxon>
        <taxon>Streptophyta</taxon>
        <taxon>Embryophyta</taxon>
        <taxon>Tracheophyta</taxon>
        <taxon>Spermatophyta</taxon>
        <taxon>Magnoliopsida</taxon>
        <taxon>Liliopsida</taxon>
        <taxon>Poales</taxon>
        <taxon>Poaceae</taxon>
        <taxon>BOP clade</taxon>
        <taxon>Oryzoideae</taxon>
        <taxon>Oryzeae</taxon>
        <taxon>Oryzinae</taxon>
        <taxon>Oryza</taxon>
    </lineage>
</organism>
<dbReference type="Proteomes" id="UP000006591">
    <property type="component" value="Chromosome 2"/>
</dbReference>
<feature type="domain" description="Protein kinase" evidence="1">
    <location>
        <begin position="1"/>
        <end position="169"/>
    </location>
</feature>
<dbReference type="GO" id="GO:0005524">
    <property type="term" value="F:ATP binding"/>
    <property type="evidence" value="ECO:0007669"/>
    <property type="project" value="InterPro"/>
</dbReference>
<dbReference type="PANTHER" id="PTHR48055">
    <property type="entry name" value="LEUCINE-RICH REPEAT RECEPTOR PROTEIN KINASE EMS1"/>
    <property type="match status" value="1"/>
</dbReference>
<dbReference type="Pfam" id="PF00069">
    <property type="entry name" value="Pkinase"/>
    <property type="match status" value="1"/>
</dbReference>
<dbReference type="GO" id="GO:0016020">
    <property type="term" value="C:membrane"/>
    <property type="evidence" value="ECO:0007669"/>
    <property type="project" value="TreeGrafter"/>
</dbReference>
<dbReference type="STRING" id="4536.A0A0E0G3L6"/>
<dbReference type="InterPro" id="IPR051564">
    <property type="entry name" value="LRR_receptor-like_kinase"/>
</dbReference>
<dbReference type="PROSITE" id="PS00108">
    <property type="entry name" value="PROTEIN_KINASE_ST"/>
    <property type="match status" value="1"/>
</dbReference>
<evidence type="ECO:0000259" key="1">
    <source>
        <dbReference type="PROSITE" id="PS50011"/>
    </source>
</evidence>
<dbReference type="InterPro" id="IPR008271">
    <property type="entry name" value="Ser/Thr_kinase_AS"/>
</dbReference>
<dbReference type="PANTHER" id="PTHR48055:SF55">
    <property type="entry name" value="PROTEIN KINASE DOMAIN-CONTAINING PROTEIN"/>
    <property type="match status" value="1"/>
</dbReference>
<sequence length="169" mass="19379">MEFQAKTPCLDVFDIAIDVVSALDYLHQHRPLPIIHCDLKPSNIFLDSEMVAYVGDFGLARVLHQDHSDMLEKSSGWATMREMDMLLQYGLGNEVSILGDVYSYGILLLEMFTGKRPTGTEFKEALSLHNYVKMALPDNVIDIADQHFYQRTMMEKKETQMAKEQETQE</sequence>
<dbReference type="GO" id="GO:0004672">
    <property type="term" value="F:protein kinase activity"/>
    <property type="evidence" value="ECO:0007669"/>
    <property type="project" value="InterPro"/>
</dbReference>
<dbReference type="OMA" id="CEIMECI"/>
<evidence type="ECO:0000313" key="2">
    <source>
        <dbReference type="EnsemblPlants" id="ONIVA02G09860.1"/>
    </source>
</evidence>
<dbReference type="PROSITE" id="PS50011">
    <property type="entry name" value="PROTEIN_KINASE_DOM"/>
    <property type="match status" value="1"/>
</dbReference>
<dbReference type="SUPFAM" id="SSF56112">
    <property type="entry name" value="Protein kinase-like (PK-like)"/>
    <property type="match status" value="1"/>
</dbReference>
<dbReference type="InterPro" id="IPR011009">
    <property type="entry name" value="Kinase-like_dom_sf"/>
</dbReference>
<dbReference type="Gramene" id="ONIVA02G09860.1">
    <property type="protein sequence ID" value="ONIVA02G09860.1"/>
    <property type="gene ID" value="ONIVA02G09860"/>
</dbReference>
<reference evidence="2" key="1">
    <citation type="submission" date="2015-04" db="UniProtKB">
        <authorList>
            <consortium name="EnsemblPlants"/>
        </authorList>
    </citation>
    <scope>IDENTIFICATION</scope>
    <source>
        <strain evidence="2">SL10</strain>
    </source>
</reference>
<dbReference type="Gene3D" id="1.10.510.10">
    <property type="entry name" value="Transferase(Phosphotransferase) domain 1"/>
    <property type="match status" value="1"/>
</dbReference>
<accession>A0A0E0G3L6</accession>
<proteinExistence type="predicted"/>
<keyword evidence="3" id="KW-1185">Reference proteome</keyword>
<evidence type="ECO:0000313" key="3">
    <source>
        <dbReference type="Proteomes" id="UP000006591"/>
    </source>
</evidence>
<protein>
    <recommendedName>
        <fullName evidence="1">Protein kinase domain-containing protein</fullName>
    </recommendedName>
</protein>